<keyword evidence="13" id="KW-1133">Transmembrane helix</keyword>
<dbReference type="Gene3D" id="3.50.50.60">
    <property type="entry name" value="FAD/NAD(P)-binding domain"/>
    <property type="match status" value="2"/>
</dbReference>
<evidence type="ECO:0000256" key="2">
    <source>
        <dbReference type="ARBA" id="ARBA00004173"/>
    </source>
</evidence>
<evidence type="ECO:0000256" key="1">
    <source>
        <dbReference type="ARBA" id="ARBA00001974"/>
    </source>
</evidence>
<keyword evidence="6" id="KW-0274">FAD</keyword>
<dbReference type="Pfam" id="PF14721">
    <property type="entry name" value="AIF_C"/>
    <property type="match status" value="1"/>
</dbReference>
<dbReference type="GO" id="GO:0033108">
    <property type="term" value="P:mitochondrial respiratory chain complex assembly"/>
    <property type="evidence" value="ECO:0007669"/>
    <property type="project" value="TreeGrafter"/>
</dbReference>
<name>A0A0P4VMD6_9HEMI</name>
<evidence type="ECO:0000259" key="15">
    <source>
        <dbReference type="Pfam" id="PF14721"/>
    </source>
</evidence>
<dbReference type="GO" id="GO:0071949">
    <property type="term" value="F:FAD binding"/>
    <property type="evidence" value="ECO:0007669"/>
    <property type="project" value="TreeGrafter"/>
</dbReference>
<dbReference type="Gene3D" id="3.30.390.30">
    <property type="match status" value="1"/>
</dbReference>
<dbReference type="SUPFAM" id="SSF51905">
    <property type="entry name" value="FAD/NAD(P)-binding domain"/>
    <property type="match status" value="2"/>
</dbReference>
<feature type="domain" description="FAD/NAD(P)-binding" evidence="14">
    <location>
        <begin position="128"/>
        <end position="455"/>
    </location>
</feature>
<evidence type="ECO:0000259" key="14">
    <source>
        <dbReference type="Pfam" id="PF07992"/>
    </source>
</evidence>
<dbReference type="PRINTS" id="PR00368">
    <property type="entry name" value="FADPNR"/>
</dbReference>
<evidence type="ECO:0000256" key="4">
    <source>
        <dbReference type="ARBA" id="ARBA00022630"/>
    </source>
</evidence>
<keyword evidence="7" id="KW-0809">Transit peptide</keyword>
<dbReference type="SMART" id="SM01353">
    <property type="entry name" value="AIF_C"/>
    <property type="match status" value="1"/>
</dbReference>
<dbReference type="InterPro" id="IPR050446">
    <property type="entry name" value="FAD-oxidoreductase/Apoptosis"/>
</dbReference>
<comment type="subcellular location">
    <subcellularLocation>
        <location evidence="2">Mitochondrion</location>
    </subcellularLocation>
</comment>
<comment type="cofactor">
    <cofactor evidence="1">
        <name>FAD</name>
        <dbReference type="ChEBI" id="CHEBI:57692"/>
    </cofactor>
</comment>
<dbReference type="GO" id="GO:0005739">
    <property type="term" value="C:mitochondrion"/>
    <property type="evidence" value="ECO:0007669"/>
    <property type="project" value="UniProtKB-SubCell"/>
</dbReference>
<evidence type="ECO:0000256" key="10">
    <source>
        <dbReference type="ARBA" id="ARBA00023128"/>
    </source>
</evidence>
<keyword evidence="9" id="KW-0520">NAD</keyword>
<keyword evidence="13" id="KW-0812">Transmembrane</keyword>
<organism evidence="16">
    <name type="scientific">Rhodnius neglectus</name>
    <dbReference type="NCBI Taxonomy" id="72488"/>
    <lineage>
        <taxon>Eukaryota</taxon>
        <taxon>Metazoa</taxon>
        <taxon>Ecdysozoa</taxon>
        <taxon>Arthropoda</taxon>
        <taxon>Hexapoda</taxon>
        <taxon>Insecta</taxon>
        <taxon>Pterygota</taxon>
        <taxon>Neoptera</taxon>
        <taxon>Paraneoptera</taxon>
        <taxon>Hemiptera</taxon>
        <taxon>Heteroptera</taxon>
        <taxon>Panheteroptera</taxon>
        <taxon>Cimicomorpha</taxon>
        <taxon>Reduviidae</taxon>
        <taxon>Triatominae</taxon>
        <taxon>Rhodnius</taxon>
    </lineage>
</organism>
<dbReference type="GO" id="GO:0006915">
    <property type="term" value="P:apoptotic process"/>
    <property type="evidence" value="ECO:0007669"/>
    <property type="project" value="UniProtKB-KW"/>
</dbReference>
<feature type="transmembrane region" description="Helical" evidence="13">
    <location>
        <begin position="75"/>
        <end position="95"/>
    </location>
</feature>
<evidence type="ECO:0000256" key="5">
    <source>
        <dbReference type="ARBA" id="ARBA00022703"/>
    </source>
</evidence>
<keyword evidence="5" id="KW-0053">Apoptosis</keyword>
<evidence type="ECO:0000256" key="8">
    <source>
        <dbReference type="ARBA" id="ARBA00023002"/>
    </source>
</evidence>
<keyword evidence="4" id="KW-0285">Flavoprotein</keyword>
<dbReference type="PRINTS" id="PR00411">
    <property type="entry name" value="PNDRDTASEI"/>
</dbReference>
<comment type="catalytic activity">
    <reaction evidence="11">
        <text>A + NADH + H(+) = AH2 + NAD(+)</text>
        <dbReference type="Rhea" id="RHEA:11356"/>
        <dbReference type="ChEBI" id="CHEBI:13193"/>
        <dbReference type="ChEBI" id="CHEBI:15378"/>
        <dbReference type="ChEBI" id="CHEBI:17499"/>
        <dbReference type="ChEBI" id="CHEBI:57540"/>
        <dbReference type="ChEBI" id="CHEBI:57945"/>
    </reaction>
</comment>
<keyword evidence="10" id="KW-0496">Mitochondrion</keyword>
<evidence type="ECO:0000256" key="7">
    <source>
        <dbReference type="ARBA" id="ARBA00022946"/>
    </source>
</evidence>
<evidence type="ECO:0000256" key="12">
    <source>
        <dbReference type="SAM" id="MobiDB-lite"/>
    </source>
</evidence>
<evidence type="ECO:0000256" key="9">
    <source>
        <dbReference type="ARBA" id="ARBA00023027"/>
    </source>
</evidence>
<dbReference type="InterPro" id="IPR023753">
    <property type="entry name" value="FAD/NAD-binding_dom"/>
</dbReference>
<accession>A0A0P4VMD6</accession>
<dbReference type="EMBL" id="GDKW01002652">
    <property type="protein sequence ID" value="JAI53943.1"/>
    <property type="molecule type" value="mRNA"/>
</dbReference>
<dbReference type="InterPro" id="IPR016156">
    <property type="entry name" value="FAD/NAD-linked_Rdtase_dimer_sf"/>
</dbReference>
<feature type="non-terminal residue" evidence="16">
    <location>
        <position position="581"/>
    </location>
</feature>
<dbReference type="InterPro" id="IPR029324">
    <property type="entry name" value="AIF_C"/>
</dbReference>
<proteinExistence type="evidence at transcript level"/>
<feature type="region of interest" description="Disordered" evidence="12">
    <location>
        <begin position="1"/>
        <end position="21"/>
    </location>
</feature>
<dbReference type="GO" id="GO:0046983">
    <property type="term" value="F:protein dimerization activity"/>
    <property type="evidence" value="ECO:0007669"/>
    <property type="project" value="InterPro"/>
</dbReference>
<feature type="non-terminal residue" evidence="16">
    <location>
        <position position="1"/>
    </location>
</feature>
<feature type="domain" description="Mitochondrial apoptosis-inducing factor C-terminal" evidence="15">
    <location>
        <begin position="462"/>
        <end position="526"/>
    </location>
</feature>
<protein>
    <submittedName>
        <fullName evidence="16">Putative programmed cell death protein</fullName>
    </submittedName>
</protein>
<evidence type="ECO:0000256" key="3">
    <source>
        <dbReference type="ARBA" id="ARBA00006442"/>
    </source>
</evidence>
<evidence type="ECO:0000256" key="11">
    <source>
        <dbReference type="ARBA" id="ARBA00047786"/>
    </source>
</evidence>
<dbReference type="AlphaFoldDB" id="A0A0P4VMD6"/>
<evidence type="ECO:0000313" key="16">
    <source>
        <dbReference type="EMBL" id="JAI53943.1"/>
    </source>
</evidence>
<dbReference type="InterPro" id="IPR036188">
    <property type="entry name" value="FAD/NAD-bd_sf"/>
</dbReference>
<evidence type="ECO:0000256" key="6">
    <source>
        <dbReference type="ARBA" id="ARBA00022827"/>
    </source>
</evidence>
<comment type="similarity">
    <text evidence="3">Belongs to the FAD-dependent oxidoreductase family.</text>
</comment>
<dbReference type="GO" id="GO:0016174">
    <property type="term" value="F:NAD(P)H oxidase H2O2-forming activity"/>
    <property type="evidence" value="ECO:0007669"/>
    <property type="project" value="TreeGrafter"/>
</dbReference>
<reference evidence="16" key="1">
    <citation type="journal article" date="2016" name="PLoS Negl. Trop. Dis.">
        <title>A Deep Insight into the Sialome of Rhodnius neglectus, a Vector of Chagas Disease.</title>
        <authorList>
            <person name="Santiago P.B."/>
            <person name="Assumpcao T.C."/>
            <person name="Araujo C.N."/>
            <person name="Bastos I.M."/>
            <person name="Neves D."/>
            <person name="Silva I.G."/>
            <person name="Charneau S."/>
            <person name="Queiroz R.M."/>
            <person name="Raiol T."/>
            <person name="Oliveira J.V."/>
            <person name="Sousa M.V."/>
            <person name="Calvo E."/>
            <person name="Ribeiro J.M."/>
            <person name="Santana J.M."/>
        </authorList>
    </citation>
    <scope>NUCLEOTIDE SEQUENCE</scope>
    <source>
        <tissue evidence="16">Salivary glands</tissue>
    </source>
</reference>
<dbReference type="PANTHER" id="PTHR43557:SF4">
    <property type="entry name" value="APOPTOSIS-INDUCING FACTOR 1, MITOCHONDRIAL"/>
    <property type="match status" value="1"/>
</dbReference>
<sequence length="581" mass="65082">KQSSKCSGGNPINTNARQDLTRSMSGPFSSSVFQFSSTNSSITNVKKVQYLMRRAFHWQHWKRQRDGDRWKTARTLLGVGVAASALFALIDYYGITRITSGPSIQEQNKPNLERCPIKSKDIPGEVEYLIVGGGAAAFSACRTIKGRDATAKVLIITKEPYYPYMKPPLTKELVYNQNRELTEQFSFQQWNGKVRSIFYELDAFYTPCEELQDSESGGIAVARGWTVVSVNSDTQTVTLEDGKTIKYRKCLLATGSTLTKLKVVEDLPRNIKKKITYYNNLADFKRIDNIVNSGAKTIGVYGSGLECCELACSLALRGKLSGLNVVLLTPSLRLMQDSLPPVLSELLRRKVEDEGVTIESVLNMECLSMHKNNLLKITLSQNRHLEVDHLIICTPSKPDTEIAAASGLEVDNHLGGFLVNSELAVSSNLFAAGDCASYYDEILRRRRNVRRYDHAIVSGRVAAENMTGAGKPIHHQAMLWSEFGTQLGFEAVGNLDCDLETVGYFRLPDDIKDSHVVDTETHQQTARRANHKGVVFYMNNEYIEGILMWNLYDRLGLARQVLAEKKVYPDLKEIAKLFDVY</sequence>
<dbReference type="PANTHER" id="PTHR43557">
    <property type="entry name" value="APOPTOSIS-INDUCING FACTOR 1"/>
    <property type="match status" value="1"/>
</dbReference>
<keyword evidence="8" id="KW-0560">Oxidoreductase</keyword>
<dbReference type="Pfam" id="PF07992">
    <property type="entry name" value="Pyr_redox_2"/>
    <property type="match status" value="1"/>
</dbReference>
<evidence type="ECO:0000256" key="13">
    <source>
        <dbReference type="SAM" id="Phobius"/>
    </source>
</evidence>
<keyword evidence="13" id="KW-0472">Membrane</keyword>
<dbReference type="SUPFAM" id="SSF55424">
    <property type="entry name" value="FAD/NAD-linked reductases, dimerisation (C-terminal) domain"/>
    <property type="match status" value="1"/>
</dbReference>